<protein>
    <submittedName>
        <fullName evidence="1">Uncharacterized protein</fullName>
    </submittedName>
</protein>
<accession>A0AAV1F2S9</accession>
<dbReference type="Proteomes" id="UP001178508">
    <property type="component" value="Chromosome 4"/>
</dbReference>
<dbReference type="EMBL" id="OY660867">
    <property type="protein sequence ID" value="CAJ1055154.1"/>
    <property type="molecule type" value="Genomic_DNA"/>
</dbReference>
<evidence type="ECO:0000313" key="2">
    <source>
        <dbReference type="Proteomes" id="UP001178508"/>
    </source>
</evidence>
<sequence length="87" mass="9078">TSAGSIQLSGFSREKQSVVIAAVEWSGVEVGGGGGGSGGCMECGDLQPPQHSFTSDGGPRCWRSRAELRARGTHCYGNITESVFRLC</sequence>
<gene>
    <name evidence="1" type="ORF">XNOV1_A005432</name>
</gene>
<reference evidence="1" key="1">
    <citation type="submission" date="2023-08" db="EMBL/GenBank/DDBJ databases">
        <authorList>
            <person name="Alioto T."/>
            <person name="Alioto T."/>
            <person name="Gomez Garrido J."/>
        </authorList>
    </citation>
    <scope>NUCLEOTIDE SEQUENCE</scope>
</reference>
<proteinExistence type="predicted"/>
<dbReference type="AlphaFoldDB" id="A0AAV1F2S9"/>
<feature type="non-terminal residue" evidence="1">
    <location>
        <position position="1"/>
    </location>
</feature>
<name>A0AAV1F2S9_XYRNO</name>
<keyword evidence="2" id="KW-1185">Reference proteome</keyword>
<organism evidence="1 2">
    <name type="scientific">Xyrichtys novacula</name>
    <name type="common">Pearly razorfish</name>
    <name type="synonym">Hemipteronotus novacula</name>
    <dbReference type="NCBI Taxonomy" id="13765"/>
    <lineage>
        <taxon>Eukaryota</taxon>
        <taxon>Metazoa</taxon>
        <taxon>Chordata</taxon>
        <taxon>Craniata</taxon>
        <taxon>Vertebrata</taxon>
        <taxon>Euteleostomi</taxon>
        <taxon>Actinopterygii</taxon>
        <taxon>Neopterygii</taxon>
        <taxon>Teleostei</taxon>
        <taxon>Neoteleostei</taxon>
        <taxon>Acanthomorphata</taxon>
        <taxon>Eupercaria</taxon>
        <taxon>Labriformes</taxon>
        <taxon>Labridae</taxon>
        <taxon>Xyrichtys</taxon>
    </lineage>
</organism>
<evidence type="ECO:0000313" key="1">
    <source>
        <dbReference type="EMBL" id="CAJ1055154.1"/>
    </source>
</evidence>